<accession>A0A7J7JG50</accession>
<dbReference type="PANTHER" id="PTHR13627">
    <property type="entry name" value="FUKUTIN RELATED PROTEIN"/>
    <property type="match status" value="1"/>
</dbReference>
<comment type="caution">
    <text evidence="2">The sequence shown here is derived from an EMBL/GenBank/DDBJ whole genome shotgun (WGS) entry which is preliminary data.</text>
</comment>
<proteinExistence type="predicted"/>
<organism evidence="2 3">
    <name type="scientific">Bugula neritina</name>
    <name type="common">Brown bryozoan</name>
    <name type="synonym">Sertularia neritina</name>
    <dbReference type="NCBI Taxonomy" id="10212"/>
    <lineage>
        <taxon>Eukaryota</taxon>
        <taxon>Metazoa</taxon>
        <taxon>Spiralia</taxon>
        <taxon>Lophotrochozoa</taxon>
        <taxon>Bryozoa</taxon>
        <taxon>Gymnolaemata</taxon>
        <taxon>Cheilostomatida</taxon>
        <taxon>Flustrina</taxon>
        <taxon>Buguloidea</taxon>
        <taxon>Bugulidae</taxon>
        <taxon>Bugula</taxon>
    </lineage>
</organism>
<feature type="domain" description="LicD/FKTN/FKRP nucleotidyltransferase" evidence="1">
    <location>
        <begin position="229"/>
        <end position="283"/>
    </location>
</feature>
<dbReference type="AlphaFoldDB" id="A0A7J7JG50"/>
<keyword evidence="3" id="KW-1185">Reference proteome</keyword>
<dbReference type="EMBL" id="VXIV02002475">
    <property type="protein sequence ID" value="KAF6025302.1"/>
    <property type="molecule type" value="Genomic_DNA"/>
</dbReference>
<dbReference type="InterPro" id="IPR052613">
    <property type="entry name" value="LicD_transferase"/>
</dbReference>
<sequence length="374" mass="42108">MVFRLLVERGSYSYKETDVWRNLLKKVSTEYVYIGRNITKFTEDIQLNVLVNHMISVGATVVSSSVKDTHTGQWKRACDQSIFKNYTLVYTPGYYMSIDSCFLCNHVAAPFLTHSHVFQHVPLKGGMTSVSGFALWFLELVKLKKIILSCPDSMSYVDNIDGESERDQWLDLVKHSQVEEVYVRRDAHFKYGCDEAHTRCPFSIPASLSLSHCCMNELSNGVKAVMKACQEQNMMCELNDGTLLGALKFNGILPWEIDADISVEGDNFTKFADLVAAAVVTEDYTFIFSISSTDTSRLSKAGISPTRVLLDGEYVATPQSPGLFGRNRYGSEIYQHANHWRKRGGTSSWQFYEAGKFAECVKPGTPELFRSVCS</sequence>
<protein>
    <recommendedName>
        <fullName evidence="1">LicD/FKTN/FKRP nucleotidyltransferase domain-containing protein</fullName>
    </recommendedName>
</protein>
<dbReference type="PANTHER" id="PTHR13627:SF34">
    <property type="entry name" value="RIBITOL-5-PHOSPHATE TRANSFERASE"/>
    <property type="match status" value="1"/>
</dbReference>
<dbReference type="InterPro" id="IPR007074">
    <property type="entry name" value="LicD/FKTN/FKRP_NTP_transf"/>
</dbReference>
<evidence type="ECO:0000313" key="2">
    <source>
        <dbReference type="EMBL" id="KAF6025302.1"/>
    </source>
</evidence>
<name>A0A7J7JG50_BUGNE</name>
<dbReference type="GO" id="GO:0009100">
    <property type="term" value="P:glycoprotein metabolic process"/>
    <property type="evidence" value="ECO:0007669"/>
    <property type="project" value="UniProtKB-ARBA"/>
</dbReference>
<gene>
    <name evidence="2" type="ORF">EB796_016387</name>
</gene>
<dbReference type="Proteomes" id="UP000593567">
    <property type="component" value="Unassembled WGS sequence"/>
</dbReference>
<evidence type="ECO:0000259" key="1">
    <source>
        <dbReference type="Pfam" id="PF04991"/>
    </source>
</evidence>
<reference evidence="2" key="1">
    <citation type="submission" date="2020-06" db="EMBL/GenBank/DDBJ databases">
        <title>Draft genome of Bugula neritina, a colonial animal packing powerful symbionts and potential medicines.</title>
        <authorList>
            <person name="Rayko M."/>
        </authorList>
    </citation>
    <scope>NUCLEOTIDE SEQUENCE [LARGE SCALE GENOMIC DNA]</scope>
    <source>
        <strain evidence="2">Kwan_BN1</strain>
    </source>
</reference>
<dbReference type="OrthoDB" id="6358690at2759"/>
<dbReference type="Pfam" id="PF04991">
    <property type="entry name" value="LicD"/>
    <property type="match status" value="1"/>
</dbReference>
<evidence type="ECO:0000313" key="3">
    <source>
        <dbReference type="Proteomes" id="UP000593567"/>
    </source>
</evidence>